<evidence type="ECO:0000259" key="4">
    <source>
        <dbReference type="Pfam" id="PF17802"/>
    </source>
</evidence>
<feature type="domain" description="Sgo0707-like N2" evidence="5">
    <location>
        <begin position="192"/>
        <end position="289"/>
    </location>
</feature>
<keyword evidence="2" id="KW-0732">Signal</keyword>
<feature type="domain" description="Gram-positive pilin subunit D1 N-terminal" evidence="3">
    <location>
        <begin position="44"/>
        <end position="187"/>
    </location>
</feature>
<proteinExistence type="predicted"/>
<dbReference type="NCBIfam" id="NF033902">
    <property type="entry name" value="iso_D2_wall_anc"/>
    <property type="match status" value="1"/>
</dbReference>
<dbReference type="InterPro" id="IPR006311">
    <property type="entry name" value="TAT_signal"/>
</dbReference>
<keyword evidence="7" id="KW-1185">Reference proteome</keyword>
<dbReference type="InterPro" id="IPR026466">
    <property type="entry name" value="Fim_isopep_form_D2_dom"/>
</dbReference>
<dbReference type="Gene3D" id="2.60.40.740">
    <property type="match status" value="1"/>
</dbReference>
<accession>A0ABW3AG90</accession>
<dbReference type="InterPro" id="IPR013783">
    <property type="entry name" value="Ig-like_fold"/>
</dbReference>
<dbReference type="InterPro" id="IPR032364">
    <property type="entry name" value="GramPos_pilinD1_N"/>
</dbReference>
<evidence type="ECO:0000313" key="6">
    <source>
        <dbReference type="EMBL" id="MFD0790022.1"/>
    </source>
</evidence>
<keyword evidence="1" id="KW-1133">Transmembrane helix</keyword>
<dbReference type="InterPro" id="IPR048052">
    <property type="entry name" value="FM1-like"/>
</dbReference>
<evidence type="ECO:0000313" key="7">
    <source>
        <dbReference type="Proteomes" id="UP001597055"/>
    </source>
</evidence>
<reference evidence="7" key="1">
    <citation type="journal article" date="2019" name="Int. J. Syst. Evol. Microbiol.">
        <title>The Global Catalogue of Microorganisms (GCM) 10K type strain sequencing project: providing services to taxonomists for standard genome sequencing and annotation.</title>
        <authorList>
            <consortium name="The Broad Institute Genomics Platform"/>
            <consortium name="The Broad Institute Genome Sequencing Center for Infectious Disease"/>
            <person name="Wu L."/>
            <person name="Ma J."/>
        </authorList>
    </citation>
    <scope>NUCLEOTIDE SEQUENCE [LARGE SCALE GENOMIC DNA]</scope>
    <source>
        <strain evidence="7">CCUG 54523</strain>
    </source>
</reference>
<protein>
    <submittedName>
        <fullName evidence="6">SpaH/EbpB family LPXTG-anchored major pilin</fullName>
    </submittedName>
</protein>
<keyword evidence="1" id="KW-0472">Membrane</keyword>
<evidence type="ECO:0000259" key="5">
    <source>
        <dbReference type="Pfam" id="PF20623"/>
    </source>
</evidence>
<dbReference type="EMBL" id="JBHTII010000001">
    <property type="protein sequence ID" value="MFD0790022.1"/>
    <property type="molecule type" value="Genomic_DNA"/>
</dbReference>
<dbReference type="NCBIfam" id="TIGR04226">
    <property type="entry name" value="RrgB_K2N_iso_D2"/>
    <property type="match status" value="1"/>
</dbReference>
<sequence>MNTRTTRRRVGSLLTAGLAAAALGLGLAAPAHAAPLVDPDEIGSITVHKFEAPDSPTGLPNNGTQVDTTGLTPLAGVTFEVQQVVGVDLSTNAGWVEAADLADAFDAGDPAGSITGEGFTLAAGSSLVTDAAGVAAFTGLPVGLYLVQETDFPAGVTPSAPFLITVPLTDPDNRDAWLYDVHVYPKNAVTTATKTVEDADAVQLGDEVTFTITADIPNTAVIDGYKIVDVLDEKLDYVASTVTLENGATITEGVDYTITHDAATNAVTVEFTAAGRAILAAENTTRVVVDIITTVNTVGEIVNQALVYPNLPSFDIEPGEPGGPTTTPEVETRWGGITLEKVGPDTTPLVGAVFQVFTSAADAAAQTNPVSIEGVTEFEVVAADGTLTIEGLRYSDFANGAAVAPGDAGYLQYYLVEIEAPDGYELLAEPIEFEVTAATSAVGIDLTVTNVPQNAGFELPFTGGSGPGLLYLLGFGLIAGGVAFVILTRRRTAQSR</sequence>
<dbReference type="RefSeq" id="WP_204981269.1">
    <property type="nucleotide sequence ID" value="NZ_JBHTII010000001.1"/>
</dbReference>
<dbReference type="PROSITE" id="PS51318">
    <property type="entry name" value="TAT"/>
    <property type="match status" value="1"/>
</dbReference>
<gene>
    <name evidence="6" type="ORF">ACFQ0P_06400</name>
</gene>
<dbReference type="Gene3D" id="2.60.40.10">
    <property type="entry name" value="Immunoglobulins"/>
    <property type="match status" value="2"/>
</dbReference>
<dbReference type="Pfam" id="PF20623">
    <property type="entry name" value="Sgo0707_N2"/>
    <property type="match status" value="1"/>
</dbReference>
<feature type="chain" id="PRO_5047226408" evidence="2">
    <location>
        <begin position="34"/>
        <end position="496"/>
    </location>
</feature>
<feature type="domain" description="SpaA-like prealbumin fold" evidence="4">
    <location>
        <begin position="336"/>
        <end position="442"/>
    </location>
</feature>
<dbReference type="InterPro" id="IPR046473">
    <property type="entry name" value="Sgo0707-like_N2"/>
</dbReference>
<feature type="signal peptide" evidence="2">
    <location>
        <begin position="1"/>
        <end position="33"/>
    </location>
</feature>
<evidence type="ECO:0000256" key="2">
    <source>
        <dbReference type="SAM" id="SignalP"/>
    </source>
</evidence>
<dbReference type="Pfam" id="PF17802">
    <property type="entry name" value="SpaA"/>
    <property type="match status" value="1"/>
</dbReference>
<dbReference type="Pfam" id="PF16555">
    <property type="entry name" value="GramPos_pilinD1"/>
    <property type="match status" value="1"/>
</dbReference>
<organism evidence="6 7">
    <name type="scientific">Microbacterium insulae</name>
    <dbReference type="NCBI Taxonomy" id="483014"/>
    <lineage>
        <taxon>Bacteria</taxon>
        <taxon>Bacillati</taxon>
        <taxon>Actinomycetota</taxon>
        <taxon>Actinomycetes</taxon>
        <taxon>Micrococcales</taxon>
        <taxon>Microbacteriaceae</taxon>
        <taxon>Microbacterium</taxon>
    </lineage>
</organism>
<feature type="transmembrane region" description="Helical" evidence="1">
    <location>
        <begin position="468"/>
        <end position="487"/>
    </location>
</feature>
<dbReference type="Proteomes" id="UP001597055">
    <property type="component" value="Unassembled WGS sequence"/>
</dbReference>
<name>A0ABW3AG90_9MICO</name>
<evidence type="ECO:0000259" key="3">
    <source>
        <dbReference type="Pfam" id="PF16555"/>
    </source>
</evidence>
<keyword evidence="1" id="KW-0812">Transmembrane</keyword>
<dbReference type="InterPro" id="IPR041033">
    <property type="entry name" value="SpaA_PFL_dom_1"/>
</dbReference>
<comment type="caution">
    <text evidence="6">The sequence shown here is derived from an EMBL/GenBank/DDBJ whole genome shotgun (WGS) entry which is preliminary data.</text>
</comment>
<evidence type="ECO:0000256" key="1">
    <source>
        <dbReference type="SAM" id="Phobius"/>
    </source>
</evidence>